<proteinExistence type="inferred from homology"/>
<evidence type="ECO:0000256" key="3">
    <source>
        <dbReference type="ARBA" id="ARBA00022490"/>
    </source>
</evidence>
<dbReference type="PANTHER" id="PTHR42891">
    <property type="entry name" value="D-GLYCERO-BETA-D-MANNO-HEPTOSE-1,7-BISPHOSPHATE 7-PHOSPHATASE"/>
    <property type="match status" value="1"/>
</dbReference>
<accession>A0AB39XKN6</accession>
<dbReference type="GO" id="GO:0016791">
    <property type="term" value="F:phosphatase activity"/>
    <property type="evidence" value="ECO:0007669"/>
    <property type="project" value="InterPro"/>
</dbReference>
<dbReference type="Gene3D" id="3.40.50.1000">
    <property type="entry name" value="HAD superfamily/HAD-like"/>
    <property type="match status" value="1"/>
</dbReference>
<evidence type="ECO:0000256" key="1">
    <source>
        <dbReference type="ARBA" id="ARBA00004496"/>
    </source>
</evidence>
<evidence type="ECO:0000256" key="4">
    <source>
        <dbReference type="ARBA" id="ARBA00022723"/>
    </source>
</evidence>
<evidence type="ECO:0000256" key="7">
    <source>
        <dbReference type="ARBA" id="ARBA00031828"/>
    </source>
</evidence>
<protein>
    <recommendedName>
        <fullName evidence="7">D,D-heptose 1,7-bisphosphate phosphatase</fullName>
    </recommendedName>
</protein>
<keyword evidence="6" id="KW-0119">Carbohydrate metabolism</keyword>
<dbReference type="InterPro" id="IPR006543">
    <property type="entry name" value="Histidinol-phos"/>
</dbReference>
<evidence type="ECO:0000313" key="8">
    <source>
        <dbReference type="EMBL" id="XDV58064.1"/>
    </source>
</evidence>
<comment type="similarity">
    <text evidence="2">Belongs to the GmhB family.</text>
</comment>
<evidence type="ECO:0000256" key="6">
    <source>
        <dbReference type="ARBA" id="ARBA00023277"/>
    </source>
</evidence>
<keyword evidence="4" id="KW-0479">Metal-binding</keyword>
<dbReference type="CDD" id="cd07503">
    <property type="entry name" value="HAD_HisB-N"/>
    <property type="match status" value="1"/>
</dbReference>
<dbReference type="Pfam" id="PF13242">
    <property type="entry name" value="Hydrolase_like"/>
    <property type="match status" value="1"/>
</dbReference>
<keyword evidence="3" id="KW-0963">Cytoplasm</keyword>
<dbReference type="PANTHER" id="PTHR42891:SF1">
    <property type="entry name" value="D-GLYCERO-BETA-D-MANNO-HEPTOSE-1,7-BISPHOSPHATE 7-PHOSPHATASE"/>
    <property type="match status" value="1"/>
</dbReference>
<dbReference type="GO" id="GO:0005975">
    <property type="term" value="P:carbohydrate metabolic process"/>
    <property type="evidence" value="ECO:0007669"/>
    <property type="project" value="InterPro"/>
</dbReference>
<dbReference type="EMBL" id="CP165734">
    <property type="protein sequence ID" value="XDV58064.1"/>
    <property type="molecule type" value="Genomic_DNA"/>
</dbReference>
<dbReference type="SUPFAM" id="SSF56784">
    <property type="entry name" value="HAD-like"/>
    <property type="match status" value="1"/>
</dbReference>
<sequence>MSSVEFGAVRVMRPAVFFDRDGVLNEDDGYASDPNKIRWVEGAQQAVKAVNDAGYFAFVVTNQSGIARGLYEERHVRSLHEWMSHQLAMIGAHIDAFEFCPHHPDAQIARYRVLCSCRKPQPGMINALLARYPVSMSDSFMIGDKQSDLDAAKAAGIKAYLFDGTNLQSFITPLLTPRCHPHLTTKKREERKQ</sequence>
<reference evidence="8" key="1">
    <citation type="submission" date="2024-08" db="EMBL/GenBank/DDBJ databases">
        <authorList>
            <person name="Chaddad Z."/>
            <person name="Lamrabet M."/>
            <person name="Bouhnik O."/>
            <person name="Alami S."/>
            <person name="Wipf D."/>
            <person name="Courty P.E."/>
            <person name="Missbah El Idrissi M."/>
        </authorList>
    </citation>
    <scope>NUCLEOTIDE SEQUENCE</scope>
    <source>
        <strain evidence="8">LLZ17</strain>
    </source>
</reference>
<evidence type="ECO:0000256" key="5">
    <source>
        <dbReference type="ARBA" id="ARBA00022801"/>
    </source>
</evidence>
<dbReference type="InterPro" id="IPR006549">
    <property type="entry name" value="HAD-SF_hydro_IIIA"/>
</dbReference>
<dbReference type="RefSeq" id="WP_369722540.1">
    <property type="nucleotide sequence ID" value="NZ_CP165734.1"/>
</dbReference>
<organism evidence="8">
    <name type="scientific">Bradyrhizobium sp. LLZ17</name>
    <dbReference type="NCBI Taxonomy" id="3239388"/>
    <lineage>
        <taxon>Bacteria</taxon>
        <taxon>Pseudomonadati</taxon>
        <taxon>Pseudomonadota</taxon>
        <taxon>Alphaproteobacteria</taxon>
        <taxon>Hyphomicrobiales</taxon>
        <taxon>Nitrobacteraceae</taxon>
        <taxon>Bradyrhizobium</taxon>
    </lineage>
</organism>
<keyword evidence="5" id="KW-0378">Hydrolase</keyword>
<dbReference type="NCBIfam" id="TIGR01662">
    <property type="entry name" value="HAD-SF-IIIA"/>
    <property type="match status" value="1"/>
</dbReference>
<dbReference type="InterPro" id="IPR023214">
    <property type="entry name" value="HAD_sf"/>
</dbReference>
<dbReference type="GO" id="GO:0046872">
    <property type="term" value="F:metal ion binding"/>
    <property type="evidence" value="ECO:0007669"/>
    <property type="project" value="UniProtKB-KW"/>
</dbReference>
<comment type="subcellular location">
    <subcellularLocation>
        <location evidence="1">Cytoplasm</location>
    </subcellularLocation>
</comment>
<name>A0AB39XKN6_9BRAD</name>
<dbReference type="NCBIfam" id="TIGR01656">
    <property type="entry name" value="Histidinol-ppas"/>
    <property type="match status" value="1"/>
</dbReference>
<dbReference type="InterPro" id="IPR004446">
    <property type="entry name" value="Heptose_bisP_phosphatase"/>
</dbReference>
<dbReference type="GO" id="GO:0005737">
    <property type="term" value="C:cytoplasm"/>
    <property type="evidence" value="ECO:0007669"/>
    <property type="project" value="UniProtKB-SubCell"/>
</dbReference>
<dbReference type="AlphaFoldDB" id="A0AB39XKN6"/>
<evidence type="ECO:0000256" key="2">
    <source>
        <dbReference type="ARBA" id="ARBA00005628"/>
    </source>
</evidence>
<gene>
    <name evidence="8" type="ORF">AB8Z38_00340</name>
</gene>
<dbReference type="InterPro" id="IPR036412">
    <property type="entry name" value="HAD-like_sf"/>
</dbReference>